<dbReference type="PIRSF" id="PIRSF017082">
    <property type="entry name" value="YflP"/>
    <property type="match status" value="1"/>
</dbReference>
<evidence type="ECO:0000256" key="1">
    <source>
        <dbReference type="ARBA" id="ARBA00006987"/>
    </source>
</evidence>
<gene>
    <name evidence="2" type="ORF">ACFPOB_29840</name>
</gene>
<dbReference type="InterPro" id="IPR005064">
    <property type="entry name" value="BUG"/>
</dbReference>
<reference evidence="3" key="1">
    <citation type="journal article" date="2019" name="Int. J. Syst. Evol. Microbiol.">
        <title>The Global Catalogue of Microorganisms (GCM) 10K type strain sequencing project: providing services to taxonomists for standard genome sequencing and annotation.</title>
        <authorList>
            <consortium name="The Broad Institute Genomics Platform"/>
            <consortium name="The Broad Institute Genome Sequencing Center for Infectious Disease"/>
            <person name="Wu L."/>
            <person name="Ma J."/>
        </authorList>
    </citation>
    <scope>NUCLEOTIDE SEQUENCE [LARGE SCALE GENOMIC DNA]</scope>
    <source>
        <strain evidence="3">NCAIM B.01391</strain>
    </source>
</reference>
<sequence length="289" mass="30113">MPFGPGSASDTIARIVADKLGEQLGQRVLVENRAGAGGNIGTQAVAKAEPDGYTLIFAAPGPFVINPSLGGVPYDPEKDFELISPVATLVNVLVVNPAKVPVANVQEFIAHVKKQPGAISYSSVGLGSSQHLAAAYFDIVAGTKMVHVPYRSGSQIALDLVSGDVPVSFQLIPNVVAQLQAGQVRPLAVTTRTRSKALPDVPTMAEAGVANYESYAWFGLAAPKGTPAAVLDRLSKEVRSAVADAAVQKRLIEIGVEPSSSSQVEFKAFVAAELAKWSSIIKEAGITSN</sequence>
<dbReference type="Pfam" id="PF03401">
    <property type="entry name" value="TctC"/>
    <property type="match status" value="1"/>
</dbReference>
<dbReference type="Proteomes" id="UP001596053">
    <property type="component" value="Unassembled WGS sequence"/>
</dbReference>
<name>A0ABW0J1V6_9HYPH</name>
<comment type="similarity">
    <text evidence="1">Belongs to the UPF0065 (bug) family.</text>
</comment>
<dbReference type="PANTHER" id="PTHR42928:SF5">
    <property type="entry name" value="BLR1237 PROTEIN"/>
    <property type="match status" value="1"/>
</dbReference>
<comment type="caution">
    <text evidence="2">The sequence shown here is derived from an EMBL/GenBank/DDBJ whole genome shotgun (WGS) entry which is preliminary data.</text>
</comment>
<evidence type="ECO:0000313" key="2">
    <source>
        <dbReference type="EMBL" id="MFC5423738.1"/>
    </source>
</evidence>
<accession>A0ABW0J1V6</accession>
<evidence type="ECO:0000313" key="3">
    <source>
        <dbReference type="Proteomes" id="UP001596053"/>
    </source>
</evidence>
<keyword evidence="3" id="KW-1185">Reference proteome</keyword>
<dbReference type="EMBL" id="JBHSLW010000104">
    <property type="protein sequence ID" value="MFC5423738.1"/>
    <property type="molecule type" value="Genomic_DNA"/>
</dbReference>
<dbReference type="PANTHER" id="PTHR42928">
    <property type="entry name" value="TRICARBOXYLATE-BINDING PROTEIN"/>
    <property type="match status" value="1"/>
</dbReference>
<protein>
    <submittedName>
        <fullName evidence="2">Bug family tripartite tricarboxylate transporter substrate binding protein</fullName>
    </submittedName>
</protein>
<dbReference type="Gene3D" id="3.40.190.150">
    <property type="entry name" value="Bordetella uptake gene, domain 1"/>
    <property type="match status" value="1"/>
</dbReference>
<dbReference type="InterPro" id="IPR042100">
    <property type="entry name" value="Bug_dom1"/>
</dbReference>
<organism evidence="2 3">
    <name type="scientific">Bosea eneae</name>
    <dbReference type="NCBI Taxonomy" id="151454"/>
    <lineage>
        <taxon>Bacteria</taxon>
        <taxon>Pseudomonadati</taxon>
        <taxon>Pseudomonadota</taxon>
        <taxon>Alphaproteobacteria</taxon>
        <taxon>Hyphomicrobiales</taxon>
        <taxon>Boseaceae</taxon>
        <taxon>Bosea</taxon>
    </lineage>
</organism>
<dbReference type="CDD" id="cd13578">
    <property type="entry name" value="PBP2_Bug27"/>
    <property type="match status" value="1"/>
</dbReference>
<dbReference type="SUPFAM" id="SSF53850">
    <property type="entry name" value="Periplasmic binding protein-like II"/>
    <property type="match status" value="1"/>
</dbReference>
<dbReference type="RefSeq" id="WP_377801795.1">
    <property type="nucleotide sequence ID" value="NZ_JBHSLW010000104.1"/>
</dbReference>
<proteinExistence type="inferred from homology"/>
<dbReference type="Gene3D" id="3.40.190.10">
    <property type="entry name" value="Periplasmic binding protein-like II"/>
    <property type="match status" value="1"/>
</dbReference>